<dbReference type="OrthoDB" id="1492993at2"/>
<proteinExistence type="predicted"/>
<organism evidence="2 3">
    <name type="scientific">Croceibacterium salegens</name>
    <dbReference type="NCBI Taxonomy" id="1737568"/>
    <lineage>
        <taxon>Bacteria</taxon>
        <taxon>Pseudomonadati</taxon>
        <taxon>Pseudomonadota</taxon>
        <taxon>Alphaproteobacteria</taxon>
        <taxon>Sphingomonadales</taxon>
        <taxon>Erythrobacteraceae</taxon>
        <taxon>Croceibacterium</taxon>
    </lineage>
</organism>
<keyword evidence="3" id="KW-1185">Reference proteome</keyword>
<reference evidence="2 3" key="1">
    <citation type="submission" date="2019-12" db="EMBL/GenBank/DDBJ databases">
        <title>Genomic-based taxomic classification of the family Erythrobacteraceae.</title>
        <authorList>
            <person name="Xu L."/>
        </authorList>
    </citation>
    <scope>NUCLEOTIDE SEQUENCE [LARGE SCALE GENOMIC DNA]</scope>
    <source>
        <strain evidence="2 3">MCCC 1K01500</strain>
    </source>
</reference>
<sequence>MDQPSEPTLEERVARLESAGASRGTTLFDKVVRYLPILAVSNLLMSAPAFLISIGVAYFTFVQADATEKMQVASVWPRMAYDTGNLTDDGAPEISLNIGNQGVGPAHIEGMEISYAGKPYVDADSLVRACCAQGKDRLSLVTSRVNGMVIRPGEDKAFVRLTSDADPEVFAKFDQERLRIRVKLCYCSVFDDCWIADSQQVEIEPVKQCPADWTQYEIPRTALPKR</sequence>
<evidence type="ECO:0000313" key="2">
    <source>
        <dbReference type="EMBL" id="MXO61114.1"/>
    </source>
</evidence>
<evidence type="ECO:0000256" key="1">
    <source>
        <dbReference type="SAM" id="Phobius"/>
    </source>
</evidence>
<feature type="transmembrane region" description="Helical" evidence="1">
    <location>
        <begin position="34"/>
        <end position="61"/>
    </location>
</feature>
<dbReference type="RefSeq" id="WP_159797933.1">
    <property type="nucleotide sequence ID" value="NZ_WTYM01000059.1"/>
</dbReference>
<dbReference type="AlphaFoldDB" id="A0A6I4SYD0"/>
<evidence type="ECO:0000313" key="3">
    <source>
        <dbReference type="Proteomes" id="UP000433652"/>
    </source>
</evidence>
<gene>
    <name evidence="2" type="ORF">GRI89_16345</name>
</gene>
<dbReference type="EMBL" id="WTYM01000059">
    <property type="protein sequence ID" value="MXO61114.1"/>
    <property type="molecule type" value="Genomic_DNA"/>
</dbReference>
<name>A0A6I4SYD0_9SPHN</name>
<accession>A0A6I4SYD0</accession>
<keyword evidence="1" id="KW-0472">Membrane</keyword>
<comment type="caution">
    <text evidence="2">The sequence shown here is derived from an EMBL/GenBank/DDBJ whole genome shotgun (WGS) entry which is preliminary data.</text>
</comment>
<dbReference type="Proteomes" id="UP000433652">
    <property type="component" value="Unassembled WGS sequence"/>
</dbReference>
<protein>
    <submittedName>
        <fullName evidence="2">Uncharacterized protein</fullName>
    </submittedName>
</protein>
<keyword evidence="1" id="KW-1133">Transmembrane helix</keyword>
<keyword evidence="1" id="KW-0812">Transmembrane</keyword>